<feature type="transmembrane region" description="Helical" evidence="12">
    <location>
        <begin position="167"/>
        <end position="186"/>
    </location>
</feature>
<evidence type="ECO:0000256" key="10">
    <source>
        <dbReference type="PROSITE-ProRule" id="PRU00175"/>
    </source>
</evidence>
<dbReference type="EMBL" id="UXSR01005185">
    <property type="protein sequence ID" value="VDD79216.1"/>
    <property type="molecule type" value="Genomic_DNA"/>
</dbReference>
<protein>
    <submittedName>
        <fullName evidence="17">RING-type domain-containing protein</fullName>
    </submittedName>
</protein>
<feature type="transmembrane region" description="Helical" evidence="12">
    <location>
        <begin position="234"/>
        <end position="260"/>
    </location>
</feature>
<dbReference type="Gene3D" id="3.30.40.10">
    <property type="entry name" value="Zinc/RING finger domain, C3HC4 (zinc finger)"/>
    <property type="match status" value="1"/>
</dbReference>
<dbReference type="PROSITE" id="PS51140">
    <property type="entry name" value="CUE"/>
    <property type="match status" value="1"/>
</dbReference>
<dbReference type="SMART" id="SM00546">
    <property type="entry name" value="CUE"/>
    <property type="match status" value="1"/>
</dbReference>
<feature type="domain" description="CUE" evidence="14">
    <location>
        <begin position="627"/>
        <end position="669"/>
    </location>
</feature>
<dbReference type="GO" id="GO:0000151">
    <property type="term" value="C:ubiquitin ligase complex"/>
    <property type="evidence" value="ECO:0007669"/>
    <property type="project" value="TreeGrafter"/>
</dbReference>
<dbReference type="GO" id="GO:0005829">
    <property type="term" value="C:cytosol"/>
    <property type="evidence" value="ECO:0007669"/>
    <property type="project" value="TreeGrafter"/>
</dbReference>
<evidence type="ECO:0000256" key="8">
    <source>
        <dbReference type="ARBA" id="ARBA00022989"/>
    </source>
</evidence>
<evidence type="ECO:0000256" key="1">
    <source>
        <dbReference type="ARBA" id="ARBA00004141"/>
    </source>
</evidence>
<sequence length="769" mass="86150">MAIVLCSQLPISRLILYGVFSFLLSCFALWRCASYYSPETDEYGSSADGRHVRSLESAMRDNCVVVAVFNLVFFLLIAIVKMFQQFFFGPLVGTEPRCIREKSMHFALSRAVFLIGVINAAKWSSLMGWTLWFGCLGCLHGFACLARLRCEQLIARNSTSIRQWLRFGSMLIALTCGTVALLSSGVKFCRYLSDLTPEADIFGEIGSRYHNEDQLNQLGVADYPEDSSADFYQILHTLIFIFSDSANVLLLLLQVALIIIVNELDGTKWIHKKMFFDKAIWLYNVSLIFDVICLTLDFSNHVHMLIWSRLASLTSLVVCIQVIVSYGDLAQRLRRHSAYQNLVKIIRREFPLEQIDRKTVNGVDDLGEHKSTEPETCAICWELLWTWRKLPCRHCFHETCLTMWIEEDPSCPTCRRPVLPRTPRPRAQQRVRQPPAFNTLRDVINFFSRENAAGLPQRNAENQRAVRGVFLRLRQRSVAPNDRNTRAPGRSLDVSIHISLGPSRPAPQTTPQPSAEVHGGNPVASPDQQPQTQIIQSTTHSRIYHFDGSNYLSWLPTIDIEFVETEQNVSPLITNQPPAEPTAAVTQQPQRRSASLLSRLPRLPAAVAAAISDSQRRHASIQTLSSALRAQAEQISAAFPDVPLDAILADLAVTRVPEATVENLLSGQTVTLLEGSLVEERPHATHSDSSPHEELERETQVRNRHTAQLPSATSASSSAPNVEVGETTTPGGDALSSQQQQPTPSSLIAQRRQQMLVRARQRFLAAQKH</sequence>
<evidence type="ECO:0000256" key="11">
    <source>
        <dbReference type="SAM" id="MobiDB-lite"/>
    </source>
</evidence>
<reference evidence="17" key="2">
    <citation type="submission" date="2019-11" db="UniProtKB">
        <authorList>
            <consortium name="WormBaseParasite"/>
        </authorList>
    </citation>
    <scope>IDENTIFICATION</scope>
</reference>
<dbReference type="InterPro" id="IPR003892">
    <property type="entry name" value="CUE"/>
</dbReference>
<dbReference type="PANTHER" id="PTHR15067">
    <property type="entry name" value="E3 UBIQUITIN-PROTEIN LIGASE RNF8"/>
    <property type="match status" value="1"/>
</dbReference>
<comment type="subcellular location">
    <subcellularLocation>
        <location evidence="1">Membrane</location>
        <topology evidence="1">Multi-pass membrane protein</topology>
    </subcellularLocation>
</comment>
<accession>A0A0R3UE38</accession>
<keyword evidence="8 12" id="KW-1133">Transmembrane helix</keyword>
<keyword evidence="3 12" id="KW-0812">Transmembrane</keyword>
<evidence type="ECO:0000256" key="6">
    <source>
        <dbReference type="ARBA" id="ARBA00022786"/>
    </source>
</evidence>
<dbReference type="GO" id="GO:0016020">
    <property type="term" value="C:membrane"/>
    <property type="evidence" value="ECO:0007669"/>
    <property type="project" value="UniProtKB-SubCell"/>
</dbReference>
<dbReference type="Proteomes" id="UP000267029">
    <property type="component" value="Unassembled WGS sequence"/>
</dbReference>
<evidence type="ECO:0000256" key="7">
    <source>
        <dbReference type="ARBA" id="ARBA00022833"/>
    </source>
</evidence>
<dbReference type="Pfam" id="PF13639">
    <property type="entry name" value="zf-RING_2"/>
    <property type="match status" value="1"/>
</dbReference>
<dbReference type="GO" id="GO:0043130">
    <property type="term" value="F:ubiquitin binding"/>
    <property type="evidence" value="ECO:0007669"/>
    <property type="project" value="InterPro"/>
</dbReference>
<dbReference type="PROSITE" id="PS50089">
    <property type="entry name" value="ZF_RING_2"/>
    <property type="match status" value="1"/>
</dbReference>
<dbReference type="GO" id="GO:0006511">
    <property type="term" value="P:ubiquitin-dependent protein catabolic process"/>
    <property type="evidence" value="ECO:0007669"/>
    <property type="project" value="TreeGrafter"/>
</dbReference>
<dbReference type="Gene3D" id="1.10.8.10">
    <property type="entry name" value="DNA helicase RuvA subunit, C-terminal domain"/>
    <property type="match status" value="1"/>
</dbReference>
<feature type="region of interest" description="Disordered" evidence="11">
    <location>
        <begin position="680"/>
        <end position="749"/>
    </location>
</feature>
<evidence type="ECO:0000256" key="5">
    <source>
        <dbReference type="ARBA" id="ARBA00022771"/>
    </source>
</evidence>
<dbReference type="OrthoDB" id="3824970at2759"/>
<dbReference type="GO" id="GO:0061630">
    <property type="term" value="F:ubiquitin protein ligase activity"/>
    <property type="evidence" value="ECO:0007669"/>
    <property type="project" value="TreeGrafter"/>
</dbReference>
<keyword evidence="4" id="KW-0479">Metal-binding</keyword>
<evidence type="ECO:0000256" key="3">
    <source>
        <dbReference type="ARBA" id="ARBA00022692"/>
    </source>
</evidence>
<evidence type="ECO:0000313" key="17">
    <source>
        <dbReference type="WBParaSite" id="MCU_000145-RA"/>
    </source>
</evidence>
<evidence type="ECO:0000313" key="16">
    <source>
        <dbReference type="Proteomes" id="UP000267029"/>
    </source>
</evidence>
<dbReference type="Pfam" id="PF02845">
    <property type="entry name" value="CUE"/>
    <property type="match status" value="1"/>
</dbReference>
<feature type="compositionally biased region" description="Low complexity" evidence="11">
    <location>
        <begin position="525"/>
        <end position="535"/>
    </location>
</feature>
<feature type="domain" description="RING-type" evidence="13">
    <location>
        <begin position="377"/>
        <end position="415"/>
    </location>
</feature>
<proteinExistence type="predicted"/>
<dbReference type="WBParaSite" id="MCU_000145-RA">
    <property type="protein sequence ID" value="MCU_000145-RA"/>
    <property type="gene ID" value="MCU_000145"/>
</dbReference>
<dbReference type="GO" id="GO:0008270">
    <property type="term" value="F:zinc ion binding"/>
    <property type="evidence" value="ECO:0007669"/>
    <property type="project" value="UniProtKB-KW"/>
</dbReference>
<keyword evidence="7" id="KW-0862">Zinc</keyword>
<keyword evidence="16" id="KW-1185">Reference proteome</keyword>
<feature type="transmembrane region" description="Helical" evidence="12">
    <location>
        <begin position="127"/>
        <end position="146"/>
    </location>
</feature>
<feature type="transmembrane region" description="Helical" evidence="12">
    <location>
        <begin position="280"/>
        <end position="298"/>
    </location>
</feature>
<dbReference type="GO" id="GO:0016567">
    <property type="term" value="P:protein ubiquitination"/>
    <property type="evidence" value="ECO:0007669"/>
    <property type="project" value="TreeGrafter"/>
</dbReference>
<feature type="transmembrane region" description="Helical" evidence="12">
    <location>
        <begin position="64"/>
        <end position="83"/>
    </location>
</feature>
<dbReference type="PANTHER" id="PTHR15067:SF4">
    <property type="entry name" value="E3 UBIQUITIN-PROTEIN LIGASE RNF8"/>
    <property type="match status" value="1"/>
</dbReference>
<keyword evidence="9 12" id="KW-0472">Membrane</keyword>
<keyword evidence="2" id="KW-0808">Transferase</keyword>
<feature type="compositionally biased region" description="Low complexity" evidence="11">
    <location>
        <begin position="736"/>
        <end position="746"/>
    </location>
</feature>
<organism evidence="17">
    <name type="scientific">Mesocestoides corti</name>
    <name type="common">Flatworm</name>
    <dbReference type="NCBI Taxonomy" id="53468"/>
    <lineage>
        <taxon>Eukaryota</taxon>
        <taxon>Metazoa</taxon>
        <taxon>Spiralia</taxon>
        <taxon>Lophotrochozoa</taxon>
        <taxon>Platyhelminthes</taxon>
        <taxon>Cestoda</taxon>
        <taxon>Eucestoda</taxon>
        <taxon>Cyclophyllidea</taxon>
        <taxon>Mesocestoididae</taxon>
        <taxon>Mesocestoides</taxon>
    </lineage>
</organism>
<keyword evidence="6" id="KW-0833">Ubl conjugation pathway</keyword>
<evidence type="ECO:0000259" key="14">
    <source>
        <dbReference type="PROSITE" id="PS51140"/>
    </source>
</evidence>
<evidence type="ECO:0000256" key="2">
    <source>
        <dbReference type="ARBA" id="ARBA00022679"/>
    </source>
</evidence>
<dbReference type="SUPFAM" id="SSF57850">
    <property type="entry name" value="RING/U-box"/>
    <property type="match status" value="1"/>
</dbReference>
<gene>
    <name evidence="15" type="ORF">MCOS_LOCUS5219</name>
</gene>
<reference evidence="15 16" key="1">
    <citation type="submission" date="2018-10" db="EMBL/GenBank/DDBJ databases">
        <authorList>
            <consortium name="Pathogen Informatics"/>
        </authorList>
    </citation>
    <scope>NUCLEOTIDE SEQUENCE [LARGE SCALE GENOMIC DNA]</scope>
</reference>
<evidence type="ECO:0000313" key="15">
    <source>
        <dbReference type="EMBL" id="VDD79216.1"/>
    </source>
</evidence>
<feature type="transmembrane region" description="Helical" evidence="12">
    <location>
        <begin position="14"/>
        <end position="36"/>
    </location>
</feature>
<dbReference type="SMART" id="SM00184">
    <property type="entry name" value="RING"/>
    <property type="match status" value="1"/>
</dbReference>
<feature type="compositionally biased region" description="Basic and acidic residues" evidence="11">
    <location>
        <begin position="680"/>
        <end position="701"/>
    </location>
</feature>
<evidence type="ECO:0000256" key="9">
    <source>
        <dbReference type="ARBA" id="ARBA00023136"/>
    </source>
</evidence>
<dbReference type="AlphaFoldDB" id="A0A0R3UE38"/>
<name>A0A0R3UE38_MESCO</name>
<feature type="region of interest" description="Disordered" evidence="11">
    <location>
        <begin position="498"/>
        <end position="535"/>
    </location>
</feature>
<keyword evidence="5 10" id="KW-0863">Zinc-finger</keyword>
<evidence type="ECO:0000259" key="13">
    <source>
        <dbReference type="PROSITE" id="PS50089"/>
    </source>
</evidence>
<dbReference type="InterPro" id="IPR001841">
    <property type="entry name" value="Znf_RING"/>
</dbReference>
<evidence type="ECO:0000256" key="12">
    <source>
        <dbReference type="SAM" id="Phobius"/>
    </source>
</evidence>
<dbReference type="STRING" id="53468.A0A0R3UE38"/>
<evidence type="ECO:0000256" key="4">
    <source>
        <dbReference type="ARBA" id="ARBA00022723"/>
    </source>
</evidence>
<dbReference type="InterPro" id="IPR013083">
    <property type="entry name" value="Znf_RING/FYVE/PHD"/>
</dbReference>